<sequence>MINFAMATRIRILVVAMSATLKYRRWVLWCLELFRTYLNLFTETVVMMRHELNFVTPTISMNITSAIFEIWGRSYKKKMCEEISGHVLRKIRDTINKRRKIYRKTLHCKYLQA</sequence>
<protein>
    <submittedName>
        <fullName evidence="1">Uncharacterized protein</fullName>
    </submittedName>
</protein>
<comment type="caution">
    <text evidence="1">The sequence shown here is derived from an EMBL/GenBank/DDBJ whole genome shotgun (WGS) entry which is preliminary data.</text>
</comment>
<reference evidence="1 2" key="1">
    <citation type="submission" date="2024-10" db="EMBL/GenBank/DDBJ databases">
        <title>Updated reference genomes for cyclostephanoid diatoms.</title>
        <authorList>
            <person name="Roberts W.R."/>
            <person name="Alverson A.J."/>
        </authorList>
    </citation>
    <scope>NUCLEOTIDE SEQUENCE [LARGE SCALE GENOMIC DNA]</scope>
    <source>
        <strain evidence="1 2">AJA010-31</strain>
    </source>
</reference>
<evidence type="ECO:0000313" key="1">
    <source>
        <dbReference type="EMBL" id="KAL3774144.1"/>
    </source>
</evidence>
<organism evidence="1 2">
    <name type="scientific">Cyclotella atomus</name>
    <dbReference type="NCBI Taxonomy" id="382360"/>
    <lineage>
        <taxon>Eukaryota</taxon>
        <taxon>Sar</taxon>
        <taxon>Stramenopiles</taxon>
        <taxon>Ochrophyta</taxon>
        <taxon>Bacillariophyta</taxon>
        <taxon>Coscinodiscophyceae</taxon>
        <taxon>Thalassiosirophycidae</taxon>
        <taxon>Stephanodiscales</taxon>
        <taxon>Stephanodiscaceae</taxon>
        <taxon>Cyclotella</taxon>
    </lineage>
</organism>
<keyword evidence="2" id="KW-1185">Reference proteome</keyword>
<dbReference type="Proteomes" id="UP001530400">
    <property type="component" value="Unassembled WGS sequence"/>
</dbReference>
<evidence type="ECO:0000313" key="2">
    <source>
        <dbReference type="Proteomes" id="UP001530400"/>
    </source>
</evidence>
<name>A0ABD3NDJ2_9STRA</name>
<proteinExistence type="predicted"/>
<dbReference type="AlphaFoldDB" id="A0ABD3NDJ2"/>
<dbReference type="EMBL" id="JALLPJ020001208">
    <property type="protein sequence ID" value="KAL3774144.1"/>
    <property type="molecule type" value="Genomic_DNA"/>
</dbReference>
<accession>A0ABD3NDJ2</accession>
<gene>
    <name evidence="1" type="ORF">ACHAWO_006103</name>
</gene>